<dbReference type="Gene3D" id="3.50.50.60">
    <property type="entry name" value="FAD/NAD(P)-binding domain"/>
    <property type="match status" value="1"/>
</dbReference>
<dbReference type="GO" id="GO:0016491">
    <property type="term" value="F:oxidoreductase activity"/>
    <property type="evidence" value="ECO:0007669"/>
    <property type="project" value="UniProtKB-KW"/>
</dbReference>
<dbReference type="PRINTS" id="PR00368">
    <property type="entry name" value="FADPNR"/>
</dbReference>
<keyword evidence="12" id="KW-1185">Reference proteome</keyword>
<gene>
    <name evidence="11" type="ORF">GGQ22_03460</name>
</gene>
<dbReference type="SUPFAM" id="SSF51971">
    <property type="entry name" value="Nucleotide-binding domain"/>
    <property type="match status" value="1"/>
</dbReference>
<dbReference type="InterPro" id="IPR051793">
    <property type="entry name" value="NADH:flavin_oxidoreductase"/>
</dbReference>
<keyword evidence="8" id="KW-0408">Iron</keyword>
<feature type="domain" description="NADH:flavin oxidoreductase/NADH oxidase N-terminal" evidence="10">
    <location>
        <begin position="45"/>
        <end position="378"/>
    </location>
</feature>
<name>A0A6I3IZJ5_9ACTN</name>
<evidence type="ECO:0000313" key="12">
    <source>
        <dbReference type="Proteomes" id="UP000433406"/>
    </source>
</evidence>
<dbReference type="InterPro" id="IPR001155">
    <property type="entry name" value="OxRdtase_FMN_N"/>
</dbReference>
<comment type="cofactor">
    <cofactor evidence="2">
        <name>[4Fe-4S] cluster</name>
        <dbReference type="ChEBI" id="CHEBI:49883"/>
    </cofactor>
</comment>
<dbReference type="GO" id="GO:0051536">
    <property type="term" value="F:iron-sulfur cluster binding"/>
    <property type="evidence" value="ECO:0007669"/>
    <property type="project" value="UniProtKB-KW"/>
</dbReference>
<dbReference type="AlphaFoldDB" id="A0A6I3IZJ5"/>
<proteinExistence type="inferred from homology"/>
<evidence type="ECO:0000256" key="6">
    <source>
        <dbReference type="ARBA" id="ARBA00022723"/>
    </source>
</evidence>
<accession>A0A6I3IZJ5</accession>
<evidence type="ECO:0000256" key="8">
    <source>
        <dbReference type="ARBA" id="ARBA00023004"/>
    </source>
</evidence>
<keyword evidence="6" id="KW-0479">Metal-binding</keyword>
<dbReference type="EMBL" id="WLCI01000003">
    <property type="protein sequence ID" value="MTB94131.1"/>
    <property type="molecule type" value="Genomic_DNA"/>
</dbReference>
<evidence type="ECO:0000256" key="7">
    <source>
        <dbReference type="ARBA" id="ARBA00023002"/>
    </source>
</evidence>
<keyword evidence="9" id="KW-0411">Iron-sulfur</keyword>
<dbReference type="Gene3D" id="3.40.50.720">
    <property type="entry name" value="NAD(P)-binding Rossmann-like Domain"/>
    <property type="match status" value="1"/>
</dbReference>
<keyword evidence="7" id="KW-0560">Oxidoreductase</keyword>
<dbReference type="InterPro" id="IPR013785">
    <property type="entry name" value="Aldolase_TIM"/>
</dbReference>
<dbReference type="PANTHER" id="PTHR42917">
    <property type="entry name" value="2,4-DIENOYL-COA REDUCTASE"/>
    <property type="match status" value="1"/>
</dbReference>
<dbReference type="PANTHER" id="PTHR42917:SF2">
    <property type="entry name" value="2,4-DIENOYL-COA REDUCTASE [(2E)-ENOYL-COA-PRODUCING]"/>
    <property type="match status" value="1"/>
</dbReference>
<organism evidence="11 12">
    <name type="scientific">Nocardioides marmotae</name>
    <dbReference type="NCBI Taxonomy" id="2663857"/>
    <lineage>
        <taxon>Bacteria</taxon>
        <taxon>Bacillati</taxon>
        <taxon>Actinomycetota</taxon>
        <taxon>Actinomycetes</taxon>
        <taxon>Propionibacteriales</taxon>
        <taxon>Nocardioidaceae</taxon>
        <taxon>Nocardioides</taxon>
    </lineage>
</organism>
<evidence type="ECO:0000256" key="3">
    <source>
        <dbReference type="ARBA" id="ARBA00011048"/>
    </source>
</evidence>
<evidence type="ECO:0000256" key="5">
    <source>
        <dbReference type="ARBA" id="ARBA00022643"/>
    </source>
</evidence>
<dbReference type="Gene3D" id="3.20.20.70">
    <property type="entry name" value="Aldolase class I"/>
    <property type="match status" value="1"/>
</dbReference>
<protein>
    <submittedName>
        <fullName evidence="11">FAD-dependent oxidoreductase</fullName>
    </submittedName>
</protein>
<comment type="caution">
    <text evidence="11">The sequence shown here is derived from an EMBL/GenBank/DDBJ whole genome shotgun (WGS) entry which is preliminary data.</text>
</comment>
<sequence>MFPAGEISTRRLTEFKPPHHAVRVIRNTFGSAEQLGERGLSVVEQLFTPVELGGVLVRNRVVVPGHTTNFAEHNRPTRRHAAYLGERARGGAGLVITEAIRVHPTSAGRHLSLGSFSDDSVPAFADVADAVHEHGARIFAQIMHAGRQANGEATRTAAWSASAVPWSPSADVPHAMGRRDIATILEAFGAAARRMRVAGFDGLEVHAGHGHLLQQFLSPATNLRDDEYGGDAERRLRLTREVLERVEAAAPGLPVGLRVSADEFLEGGLRPDDVIEIVETLTRDFALAYVHVSHSAYHASYSLSTQMADMSFGHAPFRHHATLFKNALPDLPVIAVCRLDSLEEAAELVEAGDADLVALARPHIADPHLVRKALEGRRATSCLACNQGCIARVEKSLPITCVVNPEVGAEDQWNAAWSALATPRRRRVLVVGGGPAGMQAALSASRAGDAVTLVERSSWLGGLVRVAAAMPHRARLGLMVADLERELEASDVEIRLDTEMDAAQVLAGEWDDVVVATGSVPRRHDFGPGVPVWTSVEAAAQVAAGADLHGRRIVLWDDDGDWISGSLSEGLALLGADVHLVSPTPSLHARITTYSRLALTPRLRELGVHAHLMRTLAATGERTVTLTDTLGGQTSTLGDVEVIVDLGRPTALDPLYRDLDQVADGPRLHVVGDASSPRTALEAIYEGRVAGAFLGETDTAAAHTVVGSY</sequence>
<dbReference type="Pfam" id="PF00724">
    <property type="entry name" value="Oxidored_FMN"/>
    <property type="match status" value="1"/>
</dbReference>
<evidence type="ECO:0000256" key="9">
    <source>
        <dbReference type="ARBA" id="ARBA00023014"/>
    </source>
</evidence>
<dbReference type="Proteomes" id="UP000433406">
    <property type="component" value="Unassembled WGS sequence"/>
</dbReference>
<dbReference type="GO" id="GO:0010181">
    <property type="term" value="F:FMN binding"/>
    <property type="evidence" value="ECO:0007669"/>
    <property type="project" value="InterPro"/>
</dbReference>
<evidence type="ECO:0000256" key="4">
    <source>
        <dbReference type="ARBA" id="ARBA00022630"/>
    </source>
</evidence>
<reference evidence="11 12" key="1">
    <citation type="submission" date="2019-10" db="EMBL/GenBank/DDBJ databases">
        <title>Nocardioides novel species isolated from the excrement of Marmot.</title>
        <authorList>
            <person name="Zhang G."/>
        </authorList>
    </citation>
    <scope>NUCLEOTIDE SEQUENCE [LARGE SCALE GENOMIC DNA]</scope>
    <source>
        <strain evidence="12">zg-579</strain>
    </source>
</reference>
<dbReference type="InterPro" id="IPR036188">
    <property type="entry name" value="FAD/NAD-bd_sf"/>
</dbReference>
<evidence type="ECO:0000256" key="1">
    <source>
        <dbReference type="ARBA" id="ARBA00001917"/>
    </source>
</evidence>
<comment type="similarity">
    <text evidence="3">In the N-terminal section; belongs to the NADH:flavin oxidoreductase/NADH oxidase family.</text>
</comment>
<keyword evidence="5" id="KW-0288">FMN</keyword>
<evidence type="ECO:0000259" key="10">
    <source>
        <dbReference type="Pfam" id="PF00724"/>
    </source>
</evidence>
<evidence type="ECO:0000256" key="2">
    <source>
        <dbReference type="ARBA" id="ARBA00001966"/>
    </source>
</evidence>
<dbReference type="SUPFAM" id="SSF51395">
    <property type="entry name" value="FMN-linked oxidoreductases"/>
    <property type="match status" value="1"/>
</dbReference>
<dbReference type="GO" id="GO:0046872">
    <property type="term" value="F:metal ion binding"/>
    <property type="evidence" value="ECO:0007669"/>
    <property type="project" value="UniProtKB-KW"/>
</dbReference>
<dbReference type="Pfam" id="PF12831">
    <property type="entry name" value="FAD_oxidored"/>
    <property type="match status" value="1"/>
</dbReference>
<evidence type="ECO:0000313" key="11">
    <source>
        <dbReference type="EMBL" id="MTB94131.1"/>
    </source>
</evidence>
<comment type="cofactor">
    <cofactor evidence="1">
        <name>FMN</name>
        <dbReference type="ChEBI" id="CHEBI:58210"/>
    </cofactor>
</comment>
<dbReference type="SUPFAM" id="SSF51905">
    <property type="entry name" value="FAD/NAD(P)-binding domain"/>
    <property type="match status" value="1"/>
</dbReference>
<keyword evidence="4" id="KW-0285">Flavoprotein</keyword>